<evidence type="ECO:0008006" key="5">
    <source>
        <dbReference type="Google" id="ProtNLM"/>
    </source>
</evidence>
<dbReference type="PROSITE" id="PS50005">
    <property type="entry name" value="TPR"/>
    <property type="match status" value="1"/>
</dbReference>
<dbReference type="PANTHER" id="PTHR12558">
    <property type="entry name" value="CELL DIVISION CYCLE 16,23,27"/>
    <property type="match status" value="1"/>
</dbReference>
<name>A0A4P7BYB5_9GAMM</name>
<sequence>MGAQNQSELGAELKTWVNRLCQRNFGGAGELLCEAAERKAKQLDKVRKELEQLTEEAVSSFRLAGDAHSNNYAFDQALEVYERALEYVSRELTPHLWAVVVTQVGKAYYELGIRIEGVALHHHLSAAVESYRRALEVQTQGHLPQDWARTQTHLGTALREQGIRLGRAVGQRLLAEAMAAYRRALEVQTQGHLPQDWAWTQTHLGTALREQGVWLGREAGQRLLAEAVAAYRRALEVQTQGHLPQDWAWTQTHLGTALREQGVRLEGEAGQRLLAEAVAAYRRALEVQTQGHLPQDWARTQTHLGTALREQGIRLGGEAGQRLLEEAIAAYRQALEVQTQGHLPQDWAWTQTHLGTALREQGARIEGKAGRQLLEEAIASYQGALAVQTAETLPGYWTQTQYHLAQTYLALEAWSEAAASFVQLLQVFPGNGEAYYAASVLYHEKLFAFEKAFSLSQQWLYSHPEDLEAHSQLAEQCFTTGRFAEALEHFARLLANPELDPQIKIPLQAFEVAALLGLNQKAVVPQKFKDLCVAIAHQPEDFSLEWTFGGSKYFITQAEQLRPYRAWLLELFAALEEKNRDAILSCFGEDVEQVSGTAQSQPS</sequence>
<dbReference type="SUPFAM" id="SSF48452">
    <property type="entry name" value="TPR-like"/>
    <property type="match status" value="4"/>
</dbReference>
<feature type="repeat" description="TPR" evidence="1">
    <location>
        <begin position="398"/>
        <end position="431"/>
    </location>
</feature>
<dbReference type="OrthoDB" id="5751163at2"/>
<evidence type="ECO:0000313" key="4">
    <source>
        <dbReference type="Proteomes" id="UP000294325"/>
    </source>
</evidence>
<proteinExistence type="predicted"/>
<dbReference type="Gene3D" id="1.25.40.10">
    <property type="entry name" value="Tetratricopeptide repeat domain"/>
    <property type="match status" value="3"/>
</dbReference>
<dbReference type="InterPro" id="IPR011990">
    <property type="entry name" value="TPR-like_helical_dom_sf"/>
</dbReference>
<keyword evidence="2" id="KW-0175">Coiled coil</keyword>
<dbReference type="SMART" id="SM00028">
    <property type="entry name" value="TPR"/>
    <property type="match status" value="3"/>
</dbReference>
<feature type="coiled-coil region" evidence="2">
    <location>
        <begin position="33"/>
        <end position="63"/>
    </location>
</feature>
<keyword evidence="1" id="KW-0802">TPR repeat</keyword>
<dbReference type="Proteomes" id="UP000294325">
    <property type="component" value="Chromosome"/>
</dbReference>
<evidence type="ECO:0000256" key="1">
    <source>
        <dbReference type="PROSITE-ProRule" id="PRU00339"/>
    </source>
</evidence>
<dbReference type="PANTHER" id="PTHR12558:SF13">
    <property type="entry name" value="CELL DIVISION CYCLE PROTEIN 27 HOMOLOG"/>
    <property type="match status" value="1"/>
</dbReference>
<dbReference type="KEGG" id="nwr:E3U44_02185"/>
<organism evidence="3 4">
    <name type="scientific">Nitrosococcus wardiae</name>
    <dbReference type="NCBI Taxonomy" id="1814290"/>
    <lineage>
        <taxon>Bacteria</taxon>
        <taxon>Pseudomonadati</taxon>
        <taxon>Pseudomonadota</taxon>
        <taxon>Gammaproteobacteria</taxon>
        <taxon>Chromatiales</taxon>
        <taxon>Chromatiaceae</taxon>
        <taxon>Nitrosococcus</taxon>
    </lineage>
</organism>
<evidence type="ECO:0000313" key="3">
    <source>
        <dbReference type="EMBL" id="QBQ53442.1"/>
    </source>
</evidence>
<dbReference type="AlphaFoldDB" id="A0A4P7BYB5"/>
<keyword evidence="4" id="KW-1185">Reference proteome</keyword>
<evidence type="ECO:0000256" key="2">
    <source>
        <dbReference type="SAM" id="Coils"/>
    </source>
</evidence>
<protein>
    <recommendedName>
        <fullName evidence="5">Tetratricopeptide repeat protein</fullName>
    </recommendedName>
</protein>
<dbReference type="InterPro" id="IPR019734">
    <property type="entry name" value="TPR_rpt"/>
</dbReference>
<accession>A0A4P7BYB5</accession>
<dbReference type="EMBL" id="CP038033">
    <property type="protein sequence ID" value="QBQ53442.1"/>
    <property type="molecule type" value="Genomic_DNA"/>
</dbReference>
<gene>
    <name evidence="3" type="ORF">E3U44_02185</name>
</gene>
<reference evidence="3 4" key="1">
    <citation type="submission" date="2019-03" db="EMBL/GenBank/DDBJ databases">
        <title>The genome sequence of Nitrosococcus wardiae strain D1FHST reveals the archetypal metabolic capacity of ammonia-oxidizing Gammaproteobacteria.</title>
        <authorList>
            <person name="Wang L."/>
            <person name="Lim C.K."/>
            <person name="Hanson T.E."/>
            <person name="Dang H."/>
            <person name="Klotz M.G."/>
        </authorList>
    </citation>
    <scope>NUCLEOTIDE SEQUENCE [LARGE SCALE GENOMIC DNA]</scope>
    <source>
        <strain evidence="3 4">D1FHS</strain>
    </source>
</reference>